<comment type="caution">
    <text evidence="2">The sequence shown here is derived from an EMBL/GenBank/DDBJ whole genome shotgun (WGS) entry which is preliminary data.</text>
</comment>
<dbReference type="AlphaFoldDB" id="A0A972G403"/>
<evidence type="ECO:0000256" key="1">
    <source>
        <dbReference type="SAM" id="SignalP"/>
    </source>
</evidence>
<sequence>MLKILSKATLFLCVYSLLSIGNVMAIEVSQLADAEVAVASRDAGERHQGLKTALQQVILKNAGDEAVLDNELIRAQLKSPEALLSQYGYVERDAKLWLQASYDRSRIIALLRQANLPVWGSQRPLTLVWLAMENQEERLVLGDASALAERQQFSQFSAERGVPLLFPLMDLDDVMRVGVADVRGMFTEVVASASARYQADFFAIAALEPVAGSIKYQLSLFPKGSAGVGTQPAFYHQGETADSAAAINEMMSALSRYFVAQYAIADSGEKQQSSVTFTGINQMKQLVEIEKYLQQLSVVNTTKLSRVQGDTVTFKLELFGSEADLQRLLSLEPKISVTQDAAQHNPPAQFSADAAQVSSGAPLLLYRWRLQ</sequence>
<dbReference type="EMBL" id="JAAXYH010000021">
    <property type="protein sequence ID" value="NMH67066.1"/>
    <property type="molecule type" value="Genomic_DNA"/>
</dbReference>
<reference evidence="2" key="1">
    <citation type="submission" date="2020-04" db="EMBL/GenBank/DDBJ databases">
        <title>Description of Shewanella salipaludis sp. nov., isolated from a salt marsh.</title>
        <authorList>
            <person name="Park S."/>
            <person name="Yoon J.-H."/>
        </authorList>
    </citation>
    <scope>NUCLEOTIDE SEQUENCE</scope>
    <source>
        <strain evidence="2">SHSM-M6</strain>
    </source>
</reference>
<dbReference type="Proteomes" id="UP000737113">
    <property type="component" value="Unassembled WGS sequence"/>
</dbReference>
<evidence type="ECO:0000313" key="3">
    <source>
        <dbReference type="Proteomes" id="UP000737113"/>
    </source>
</evidence>
<name>A0A972G403_9GAMM</name>
<keyword evidence="1" id="KW-0732">Signal</keyword>
<dbReference type="InterPro" id="IPR018642">
    <property type="entry name" value="DUF2066"/>
</dbReference>
<protein>
    <submittedName>
        <fullName evidence="2">DUF2066 domain-containing protein</fullName>
    </submittedName>
</protein>
<gene>
    <name evidence="2" type="ORF">HC757_18060</name>
</gene>
<accession>A0A972G403</accession>
<organism evidence="2 3">
    <name type="scientific">Shewanella salipaludis</name>
    <dbReference type="NCBI Taxonomy" id="2723052"/>
    <lineage>
        <taxon>Bacteria</taxon>
        <taxon>Pseudomonadati</taxon>
        <taxon>Pseudomonadota</taxon>
        <taxon>Gammaproteobacteria</taxon>
        <taxon>Alteromonadales</taxon>
        <taxon>Shewanellaceae</taxon>
        <taxon>Shewanella</taxon>
    </lineage>
</organism>
<dbReference type="Pfam" id="PF09839">
    <property type="entry name" value="DUF2066"/>
    <property type="match status" value="1"/>
</dbReference>
<keyword evidence="3" id="KW-1185">Reference proteome</keyword>
<feature type="chain" id="PRO_5038135288" evidence="1">
    <location>
        <begin position="26"/>
        <end position="371"/>
    </location>
</feature>
<evidence type="ECO:0000313" key="2">
    <source>
        <dbReference type="EMBL" id="NMH67066.1"/>
    </source>
</evidence>
<proteinExistence type="predicted"/>
<feature type="signal peptide" evidence="1">
    <location>
        <begin position="1"/>
        <end position="25"/>
    </location>
</feature>